<dbReference type="Pfam" id="PF17917">
    <property type="entry name" value="RT_RNaseH"/>
    <property type="match status" value="1"/>
</dbReference>
<dbReference type="GO" id="GO:0003964">
    <property type="term" value="F:RNA-directed DNA polymerase activity"/>
    <property type="evidence" value="ECO:0007669"/>
    <property type="project" value="UniProtKB-KW"/>
</dbReference>
<dbReference type="SUPFAM" id="SSF56672">
    <property type="entry name" value="DNA/RNA polymerases"/>
    <property type="match status" value="1"/>
</dbReference>
<dbReference type="CDD" id="cd09274">
    <property type="entry name" value="RNase_HI_RT_Ty3"/>
    <property type="match status" value="1"/>
</dbReference>
<keyword evidence="1" id="KW-0645">Protease</keyword>
<dbReference type="GO" id="GO:0004190">
    <property type="term" value="F:aspartic-type endopeptidase activity"/>
    <property type="evidence" value="ECO:0007669"/>
    <property type="project" value="UniProtKB-KW"/>
</dbReference>
<dbReference type="PANTHER" id="PTHR33064:SF37">
    <property type="entry name" value="RIBONUCLEASE H"/>
    <property type="match status" value="1"/>
</dbReference>
<name>A0AAE1GVI1_9NEOP</name>
<evidence type="ECO:0000256" key="8">
    <source>
        <dbReference type="ARBA" id="ARBA00022918"/>
    </source>
</evidence>
<keyword evidence="7" id="KW-0378">Hydrolase</keyword>
<comment type="caution">
    <text evidence="10">The sequence shown here is derived from an EMBL/GenBank/DDBJ whole genome shotgun (WGS) entry which is preliminary data.</text>
</comment>
<reference evidence="10" key="2">
    <citation type="journal article" date="2023" name="BMC Genomics">
        <title>Pest status, molecular evolution, and epigenetic factors derived from the genome assembly of Frankliniella fusca, a thysanopteran phytovirus vector.</title>
        <authorList>
            <person name="Catto M.A."/>
            <person name="Labadie P.E."/>
            <person name="Jacobson A.L."/>
            <person name="Kennedy G.G."/>
            <person name="Srinivasan R."/>
            <person name="Hunt B.G."/>
        </authorList>
    </citation>
    <scope>NUCLEOTIDE SEQUENCE</scope>
    <source>
        <strain evidence="10">PL_HMW_Pooled</strain>
    </source>
</reference>
<dbReference type="EMBL" id="JAHWGI010000147">
    <property type="protein sequence ID" value="KAK3910106.1"/>
    <property type="molecule type" value="Genomic_DNA"/>
</dbReference>
<evidence type="ECO:0000256" key="3">
    <source>
        <dbReference type="ARBA" id="ARBA00022695"/>
    </source>
</evidence>
<dbReference type="PANTHER" id="PTHR33064">
    <property type="entry name" value="POL PROTEIN"/>
    <property type="match status" value="1"/>
</dbReference>
<gene>
    <name evidence="10" type="ORF">KUF71_000684</name>
</gene>
<dbReference type="InterPro" id="IPR043502">
    <property type="entry name" value="DNA/RNA_pol_sf"/>
</dbReference>
<keyword evidence="8" id="KW-0695">RNA-directed DNA polymerase</keyword>
<accession>A0AAE1GVI1</accession>
<proteinExistence type="predicted"/>
<evidence type="ECO:0000313" key="11">
    <source>
        <dbReference type="Proteomes" id="UP001219518"/>
    </source>
</evidence>
<keyword evidence="6" id="KW-0255">Endonuclease</keyword>
<keyword evidence="2" id="KW-0808">Transferase</keyword>
<evidence type="ECO:0000256" key="6">
    <source>
        <dbReference type="ARBA" id="ARBA00022759"/>
    </source>
</evidence>
<keyword evidence="11" id="KW-1185">Reference proteome</keyword>
<keyword evidence="5" id="KW-0064">Aspartyl protease</keyword>
<organism evidence="10 11">
    <name type="scientific">Frankliniella fusca</name>
    <dbReference type="NCBI Taxonomy" id="407009"/>
    <lineage>
        <taxon>Eukaryota</taxon>
        <taxon>Metazoa</taxon>
        <taxon>Ecdysozoa</taxon>
        <taxon>Arthropoda</taxon>
        <taxon>Hexapoda</taxon>
        <taxon>Insecta</taxon>
        <taxon>Pterygota</taxon>
        <taxon>Neoptera</taxon>
        <taxon>Paraneoptera</taxon>
        <taxon>Thysanoptera</taxon>
        <taxon>Terebrantia</taxon>
        <taxon>Thripoidea</taxon>
        <taxon>Thripidae</taxon>
        <taxon>Frankliniella</taxon>
    </lineage>
</organism>
<evidence type="ECO:0000313" key="10">
    <source>
        <dbReference type="EMBL" id="KAK3910106.1"/>
    </source>
</evidence>
<dbReference type="AlphaFoldDB" id="A0AAE1GVI1"/>
<dbReference type="InterPro" id="IPR043128">
    <property type="entry name" value="Rev_trsase/Diguanyl_cyclase"/>
</dbReference>
<dbReference type="Gene3D" id="3.30.70.270">
    <property type="match status" value="2"/>
</dbReference>
<evidence type="ECO:0000256" key="5">
    <source>
        <dbReference type="ARBA" id="ARBA00022750"/>
    </source>
</evidence>
<evidence type="ECO:0000259" key="9">
    <source>
        <dbReference type="Pfam" id="PF17917"/>
    </source>
</evidence>
<dbReference type="Proteomes" id="UP001219518">
    <property type="component" value="Unassembled WGS sequence"/>
</dbReference>
<keyword evidence="3" id="KW-0548">Nucleotidyltransferase</keyword>
<feature type="domain" description="Reverse transcriptase RNase H-like" evidence="9">
    <location>
        <begin position="298"/>
        <end position="397"/>
    </location>
</feature>
<sequence>MQQQLTTVTFRPSSGSALTADYVFVPNRTLLRTHGLVMAAAAVGPDTKAIPEQRPLTPAPFNVNPAMDPQERRLLLDLLESYRDCFAASIHEMKIANVPEVELAVKEHKGMKNSPFYLALAMYRVYAPLLHPGSAQLPAGSRVSPNRADFSMYFDDCNFHSQTFASFYSTIREFLQLSRAARISLSAEKSIFGYETLTVLGFVVSGTSVQLPASAADSSAAFKEPGDVTELQSFIGVCNYYRRFVPAFAQKAAPLYNLLRKDVRFKLGPDERAALDTLTLKAALRANIPLRLFQAGGETALFCDGSRAGLGATCAQYSNGRWWPVYCASRTLHASERRYSPTELELLACCFGVKSFRHYLLGRTFVIFSDHQALSHMDSLTTTNQRLAKFLLYLSPFSYKISYLAGKKQQLETGECGHRSARRHRMLYGLLHTSEGRLVVPASLRAQLDDVCLNGVSSVSWPPSPRCLQIGYSLDQRCVSGKATFRDKADILQPSWIHSCDNKVVSAKSHEGLHDGSIMTLFCRIRGSNVDTQWLLLVSRMNHRDPSEKGHRLVSEALDEGAHHLRLQQVFRIPWVGTTHCILHLNREMLQRLPGLQPQ</sequence>
<evidence type="ECO:0000256" key="4">
    <source>
        <dbReference type="ARBA" id="ARBA00022722"/>
    </source>
</evidence>
<evidence type="ECO:0000256" key="2">
    <source>
        <dbReference type="ARBA" id="ARBA00022679"/>
    </source>
</evidence>
<dbReference type="InterPro" id="IPR041373">
    <property type="entry name" value="RT_RNaseH"/>
</dbReference>
<protein>
    <submittedName>
        <fullName evidence="10">Retrovirus-related Pol polyprotein from transposon 297</fullName>
    </submittedName>
</protein>
<dbReference type="InterPro" id="IPR051320">
    <property type="entry name" value="Viral_Replic_Matur_Polypro"/>
</dbReference>
<reference evidence="10" key="1">
    <citation type="submission" date="2021-07" db="EMBL/GenBank/DDBJ databases">
        <authorList>
            <person name="Catto M.A."/>
            <person name="Jacobson A."/>
            <person name="Kennedy G."/>
            <person name="Labadie P."/>
            <person name="Hunt B.G."/>
            <person name="Srinivasan R."/>
        </authorList>
    </citation>
    <scope>NUCLEOTIDE SEQUENCE</scope>
    <source>
        <strain evidence="10">PL_HMW_Pooled</strain>
        <tissue evidence="10">Head</tissue>
    </source>
</reference>
<evidence type="ECO:0000256" key="1">
    <source>
        <dbReference type="ARBA" id="ARBA00022670"/>
    </source>
</evidence>
<dbReference type="GO" id="GO:0006508">
    <property type="term" value="P:proteolysis"/>
    <property type="evidence" value="ECO:0007669"/>
    <property type="project" value="UniProtKB-KW"/>
</dbReference>
<keyword evidence="4" id="KW-0540">Nuclease</keyword>
<dbReference type="GO" id="GO:0004519">
    <property type="term" value="F:endonuclease activity"/>
    <property type="evidence" value="ECO:0007669"/>
    <property type="project" value="UniProtKB-KW"/>
</dbReference>
<evidence type="ECO:0000256" key="7">
    <source>
        <dbReference type="ARBA" id="ARBA00022801"/>
    </source>
</evidence>